<dbReference type="KEGG" id="bmei:Spa11_38400"/>
<dbReference type="PROSITE" id="PS51257">
    <property type="entry name" value="PROKAR_LIPOPROTEIN"/>
    <property type="match status" value="1"/>
</dbReference>
<evidence type="ECO:0000256" key="2">
    <source>
        <dbReference type="SAM" id="SignalP"/>
    </source>
</evidence>
<reference evidence="3 4" key="1">
    <citation type="submission" date="2019-02" db="EMBL/GenBank/DDBJ databases">
        <title>Deep-cultivation of Planctomycetes and their phenomic and genomic characterization uncovers novel biology.</title>
        <authorList>
            <person name="Wiegand S."/>
            <person name="Jogler M."/>
            <person name="Boedeker C."/>
            <person name="Pinto D."/>
            <person name="Vollmers J."/>
            <person name="Rivas-Marin E."/>
            <person name="Kohn T."/>
            <person name="Peeters S.H."/>
            <person name="Heuer A."/>
            <person name="Rast P."/>
            <person name="Oberbeckmann S."/>
            <person name="Bunk B."/>
            <person name="Jeske O."/>
            <person name="Meyerdierks A."/>
            <person name="Storesund J.E."/>
            <person name="Kallscheuer N."/>
            <person name="Luecker S."/>
            <person name="Lage O.M."/>
            <person name="Pohl T."/>
            <person name="Merkel B.J."/>
            <person name="Hornburger P."/>
            <person name="Mueller R.-W."/>
            <person name="Bruemmer F."/>
            <person name="Labrenz M."/>
            <person name="Spormann A.M."/>
            <person name="Op den Camp H."/>
            <person name="Overmann J."/>
            <person name="Amann R."/>
            <person name="Jetten M.S.M."/>
            <person name="Mascher T."/>
            <person name="Medema M.H."/>
            <person name="Devos D.P."/>
            <person name="Kaster A.-K."/>
            <person name="Ovreas L."/>
            <person name="Rohde M."/>
            <person name="Galperin M.Y."/>
            <person name="Jogler C."/>
        </authorList>
    </citation>
    <scope>NUCLEOTIDE SEQUENCE [LARGE SCALE GENOMIC DNA]</scope>
    <source>
        <strain evidence="3 4">Spa11</strain>
    </source>
</reference>
<evidence type="ECO:0000313" key="4">
    <source>
        <dbReference type="Proteomes" id="UP000316426"/>
    </source>
</evidence>
<evidence type="ECO:0000313" key="3">
    <source>
        <dbReference type="EMBL" id="QDV75620.1"/>
    </source>
</evidence>
<organism evidence="3 4">
    <name type="scientific">Botrimarina mediterranea</name>
    <dbReference type="NCBI Taxonomy" id="2528022"/>
    <lineage>
        <taxon>Bacteria</taxon>
        <taxon>Pseudomonadati</taxon>
        <taxon>Planctomycetota</taxon>
        <taxon>Planctomycetia</taxon>
        <taxon>Pirellulales</taxon>
        <taxon>Lacipirellulaceae</taxon>
        <taxon>Botrimarina</taxon>
    </lineage>
</organism>
<protein>
    <recommendedName>
        <fullName evidence="5">Secreted protein</fullName>
    </recommendedName>
</protein>
<feature type="chain" id="PRO_5022039847" description="Secreted protein" evidence="2">
    <location>
        <begin position="19"/>
        <end position="120"/>
    </location>
</feature>
<dbReference type="EMBL" id="CP036349">
    <property type="protein sequence ID" value="QDV75620.1"/>
    <property type="molecule type" value="Genomic_DNA"/>
</dbReference>
<accession>A0A518KCU8</accession>
<feature type="compositionally biased region" description="Basic and acidic residues" evidence="1">
    <location>
        <begin position="98"/>
        <end position="113"/>
    </location>
</feature>
<name>A0A518KCU8_9BACT</name>
<sequence length="120" mass="12966" precursor="true">MRSTLRHFAAASAFAGLAAFTGCQDATTYESQKPVINDPAVEDEVELEERQDYDADNDTLGESMEEAGEDISDAVTPDRTISDVDTPIGDVEVTEDPATGRKRVDVDTPRADVDVDADNQ</sequence>
<evidence type="ECO:0000256" key="1">
    <source>
        <dbReference type="SAM" id="MobiDB-lite"/>
    </source>
</evidence>
<feature type="compositionally biased region" description="Acidic residues" evidence="1">
    <location>
        <begin position="54"/>
        <end position="72"/>
    </location>
</feature>
<keyword evidence="4" id="KW-1185">Reference proteome</keyword>
<feature type="signal peptide" evidence="2">
    <location>
        <begin position="1"/>
        <end position="18"/>
    </location>
</feature>
<evidence type="ECO:0008006" key="5">
    <source>
        <dbReference type="Google" id="ProtNLM"/>
    </source>
</evidence>
<feature type="region of interest" description="Disordered" evidence="1">
    <location>
        <begin position="30"/>
        <end position="120"/>
    </location>
</feature>
<proteinExistence type="predicted"/>
<gene>
    <name evidence="3" type="ORF">Spa11_38400</name>
</gene>
<dbReference type="AlphaFoldDB" id="A0A518KCU8"/>
<dbReference type="Proteomes" id="UP000316426">
    <property type="component" value="Chromosome"/>
</dbReference>
<keyword evidence="2" id="KW-0732">Signal</keyword>
<dbReference type="RefSeq" id="WP_145115147.1">
    <property type="nucleotide sequence ID" value="NZ_CP036349.1"/>
</dbReference>